<keyword evidence="7" id="KW-0460">Magnesium</keyword>
<dbReference type="CDD" id="cd05403">
    <property type="entry name" value="NT_KNTase_like"/>
    <property type="match status" value="1"/>
</dbReference>
<evidence type="ECO:0000256" key="4">
    <source>
        <dbReference type="ARBA" id="ARBA00022723"/>
    </source>
</evidence>
<feature type="domain" description="Polymerase beta nucleotidyltransferase" evidence="8">
    <location>
        <begin position="22"/>
        <end position="97"/>
    </location>
</feature>
<keyword evidence="6" id="KW-0067">ATP-binding</keyword>
<dbReference type="AlphaFoldDB" id="A0A1V9VBA3"/>
<comment type="caution">
    <text evidence="9">The sequence shown here is derived from an EMBL/GenBank/DDBJ whole genome shotgun (WGS) entry which is preliminary data.</text>
</comment>
<evidence type="ECO:0000256" key="3">
    <source>
        <dbReference type="ARBA" id="ARBA00022695"/>
    </source>
</evidence>
<evidence type="ECO:0000256" key="5">
    <source>
        <dbReference type="ARBA" id="ARBA00022741"/>
    </source>
</evidence>
<dbReference type="InterPro" id="IPR052038">
    <property type="entry name" value="Type-VII_TA_antitoxin"/>
</dbReference>
<evidence type="ECO:0000259" key="8">
    <source>
        <dbReference type="Pfam" id="PF18765"/>
    </source>
</evidence>
<dbReference type="InterPro" id="IPR043519">
    <property type="entry name" value="NT_sf"/>
</dbReference>
<evidence type="ECO:0000313" key="9">
    <source>
        <dbReference type="EMBL" id="OQR41292.1"/>
    </source>
</evidence>
<gene>
    <name evidence="9" type="ORF">AS859_06520</name>
</gene>
<name>A0A1V9VBA3_9BACT</name>
<proteinExistence type="predicted"/>
<dbReference type="InterPro" id="IPR041633">
    <property type="entry name" value="Polbeta"/>
</dbReference>
<dbReference type="SUPFAM" id="SSF81301">
    <property type="entry name" value="Nucleotidyltransferase"/>
    <property type="match status" value="1"/>
</dbReference>
<protein>
    <recommendedName>
        <fullName evidence="8">Polymerase beta nucleotidyltransferase domain-containing protein</fullName>
    </recommendedName>
</protein>
<comment type="cofactor">
    <cofactor evidence="1">
        <name>Mg(2+)</name>
        <dbReference type="ChEBI" id="CHEBI:18420"/>
    </cofactor>
</comment>
<dbReference type="GO" id="GO:0046872">
    <property type="term" value="F:metal ion binding"/>
    <property type="evidence" value="ECO:0007669"/>
    <property type="project" value="UniProtKB-KW"/>
</dbReference>
<dbReference type="Gene3D" id="3.30.460.10">
    <property type="entry name" value="Beta Polymerase, domain 2"/>
    <property type="match status" value="1"/>
</dbReference>
<sequence>MTVSKQIDKTNILNYLKEHYSEFKNKYNVEKIGLFGSYARDEATENSDIDIFVKMKPSLFDMVAIKEQIENDLNRKVDIIREHKNIKPIFLKMIQKDLIYA</sequence>
<organism evidence="9 10">
    <name type="scientific">Aliarcobacter cryaerophilus</name>
    <dbReference type="NCBI Taxonomy" id="28198"/>
    <lineage>
        <taxon>Bacteria</taxon>
        <taxon>Pseudomonadati</taxon>
        <taxon>Campylobacterota</taxon>
        <taxon>Epsilonproteobacteria</taxon>
        <taxon>Campylobacterales</taxon>
        <taxon>Arcobacteraceae</taxon>
        <taxon>Aliarcobacter</taxon>
    </lineage>
</organism>
<dbReference type="PANTHER" id="PTHR33571">
    <property type="entry name" value="SSL8005 PROTEIN"/>
    <property type="match status" value="1"/>
</dbReference>
<evidence type="ECO:0000313" key="10">
    <source>
        <dbReference type="Proteomes" id="UP000192599"/>
    </source>
</evidence>
<dbReference type="Proteomes" id="UP000192599">
    <property type="component" value="Unassembled WGS sequence"/>
</dbReference>
<keyword evidence="3" id="KW-0548">Nucleotidyltransferase</keyword>
<dbReference type="GO" id="GO:0005524">
    <property type="term" value="F:ATP binding"/>
    <property type="evidence" value="ECO:0007669"/>
    <property type="project" value="UniProtKB-KW"/>
</dbReference>
<evidence type="ECO:0000256" key="6">
    <source>
        <dbReference type="ARBA" id="ARBA00022840"/>
    </source>
</evidence>
<keyword evidence="4" id="KW-0479">Metal-binding</keyword>
<dbReference type="EMBL" id="LNTC01000075">
    <property type="protein sequence ID" value="OQR41292.1"/>
    <property type="molecule type" value="Genomic_DNA"/>
</dbReference>
<evidence type="ECO:0000256" key="7">
    <source>
        <dbReference type="ARBA" id="ARBA00022842"/>
    </source>
</evidence>
<accession>A0A1V9VBA3</accession>
<evidence type="ECO:0000256" key="2">
    <source>
        <dbReference type="ARBA" id="ARBA00022679"/>
    </source>
</evidence>
<evidence type="ECO:0000256" key="1">
    <source>
        <dbReference type="ARBA" id="ARBA00001946"/>
    </source>
</evidence>
<dbReference type="PANTHER" id="PTHR33571:SF14">
    <property type="entry name" value="PROTEIN ADENYLYLTRANSFERASE MJ0435-RELATED"/>
    <property type="match status" value="1"/>
</dbReference>
<dbReference type="Pfam" id="PF18765">
    <property type="entry name" value="Polbeta"/>
    <property type="match status" value="1"/>
</dbReference>
<reference evidence="9 10" key="1">
    <citation type="submission" date="2017-04" db="EMBL/GenBank/DDBJ databases">
        <title>Accumulation and expression of multiple antibiotic resistance genes in Arcobacter cryaerophilus that thrives in sewage.</title>
        <authorList>
            <person name="Millar J.A."/>
            <person name="Raghavan R."/>
        </authorList>
    </citation>
    <scope>NUCLEOTIDE SEQUENCE [LARGE SCALE GENOMIC DNA]</scope>
    <source>
        <strain evidence="9 10">AZT-1</strain>
    </source>
</reference>
<keyword evidence="2" id="KW-0808">Transferase</keyword>
<keyword evidence="5" id="KW-0547">Nucleotide-binding</keyword>
<dbReference type="GO" id="GO:0016779">
    <property type="term" value="F:nucleotidyltransferase activity"/>
    <property type="evidence" value="ECO:0007669"/>
    <property type="project" value="UniProtKB-KW"/>
</dbReference>